<dbReference type="Proteomes" id="UP000199035">
    <property type="component" value="Unassembled WGS sequence"/>
</dbReference>
<proteinExistence type="predicted"/>
<sequence length="207" mass="24256">MFKNMAADLMGTSDIGKIIEPRDYDKTDIDDYIFHEDNEKIFFLIKAKTDEYCFTNTAFIHLDGTSAVSKKRTLNRYPYKHYQISRVLLETAGTIDRDVELKFQLGTATYSIDIEKSQIEKVRDLYKALFSIGEACKEIERQTSTLMQTQQAVNNMFSLRELPEQVVLNLPDIICQTTLQVEENLTKRRKQIENYDFSTIFERYLKQ</sequence>
<dbReference type="PANTHER" id="PTHR35796:SF2">
    <property type="entry name" value="YVBH-LIKE OLIGOMERISATION REGION"/>
    <property type="match status" value="1"/>
</dbReference>
<dbReference type="InterPro" id="IPR012544">
    <property type="entry name" value="PHb"/>
</dbReference>
<evidence type="ECO:0000259" key="1">
    <source>
        <dbReference type="Pfam" id="PF08000"/>
    </source>
</evidence>
<dbReference type="RefSeq" id="WP_086184372.1">
    <property type="nucleotide sequence ID" value="NZ_FNPK01000009.1"/>
</dbReference>
<gene>
    <name evidence="2" type="ORF">SAMN05421643_10916</name>
</gene>
<dbReference type="EMBL" id="FNPK01000009">
    <property type="protein sequence ID" value="SDY38366.1"/>
    <property type="molecule type" value="Genomic_DNA"/>
</dbReference>
<name>A0A1H3JEK9_9GAMM</name>
<evidence type="ECO:0000313" key="3">
    <source>
        <dbReference type="Proteomes" id="UP000199035"/>
    </source>
</evidence>
<feature type="domain" description="Bacterial Pleckstrin homology" evidence="1">
    <location>
        <begin position="11"/>
        <end position="131"/>
    </location>
</feature>
<accession>A0A1H3JEK9</accession>
<dbReference type="Pfam" id="PF08000">
    <property type="entry name" value="bPH_1"/>
    <property type="match status" value="1"/>
</dbReference>
<protein>
    <submittedName>
        <fullName evidence="2">PH domain-containing protein</fullName>
    </submittedName>
</protein>
<keyword evidence="3" id="KW-1185">Reference proteome</keyword>
<dbReference type="Gene3D" id="2.30.29.50">
    <property type="entry name" value="Bacterial Pleckstrin homology domain"/>
    <property type="match status" value="1"/>
</dbReference>
<dbReference type="STRING" id="595670.SAMN05421643_10916"/>
<organism evidence="2 3">
    <name type="scientific">Acinetobacter kyonggiensis</name>
    <dbReference type="NCBI Taxonomy" id="595670"/>
    <lineage>
        <taxon>Bacteria</taxon>
        <taxon>Pseudomonadati</taxon>
        <taxon>Pseudomonadota</taxon>
        <taxon>Gammaproteobacteria</taxon>
        <taxon>Moraxellales</taxon>
        <taxon>Moraxellaceae</taxon>
        <taxon>Acinetobacter</taxon>
    </lineage>
</organism>
<dbReference type="InterPro" id="IPR037063">
    <property type="entry name" value="PHb_sf"/>
</dbReference>
<dbReference type="AlphaFoldDB" id="A0A1H3JEK9"/>
<dbReference type="Gene3D" id="1.10.287.210">
    <property type="match status" value="1"/>
</dbReference>
<dbReference type="PANTHER" id="PTHR35796">
    <property type="entry name" value="HYPOTHETICAL CYTOSOLIC PROTEIN"/>
    <property type="match status" value="1"/>
</dbReference>
<dbReference type="SUPFAM" id="SSF50729">
    <property type="entry name" value="PH domain-like"/>
    <property type="match status" value="1"/>
</dbReference>
<reference evidence="3" key="1">
    <citation type="submission" date="2016-10" db="EMBL/GenBank/DDBJ databases">
        <authorList>
            <person name="Varghese N."/>
            <person name="Submissions S."/>
        </authorList>
    </citation>
    <scope>NUCLEOTIDE SEQUENCE [LARGE SCALE GENOMIC DNA]</scope>
    <source>
        <strain evidence="3">ANC 5109</strain>
    </source>
</reference>
<evidence type="ECO:0000313" key="2">
    <source>
        <dbReference type="EMBL" id="SDY38366.1"/>
    </source>
</evidence>